<dbReference type="STRING" id="446469.Sked_00990"/>
<dbReference type="AlphaFoldDB" id="D1BI98"/>
<dbReference type="OrthoDB" id="5146583at2"/>
<dbReference type="PROSITE" id="PS51257">
    <property type="entry name" value="PROKAR_LIPOPROTEIN"/>
    <property type="match status" value="1"/>
</dbReference>
<organism evidence="3 4">
    <name type="scientific">Sanguibacter keddieii (strain ATCC 51767 / DSM 10542 / NCFB 3025 / ST-74)</name>
    <dbReference type="NCBI Taxonomy" id="446469"/>
    <lineage>
        <taxon>Bacteria</taxon>
        <taxon>Bacillati</taxon>
        <taxon>Actinomycetota</taxon>
        <taxon>Actinomycetes</taxon>
        <taxon>Micrococcales</taxon>
        <taxon>Sanguibacteraceae</taxon>
        <taxon>Sanguibacter</taxon>
    </lineage>
</organism>
<dbReference type="HOGENOM" id="CLU_1314671_0_0_11"/>
<reference evidence="3 4" key="1">
    <citation type="journal article" date="2009" name="Stand. Genomic Sci.">
        <title>Complete genome sequence of Sanguibacter keddieii type strain (ST-74).</title>
        <authorList>
            <person name="Ivanova N."/>
            <person name="Sikorski J."/>
            <person name="Sims D."/>
            <person name="Brettin T."/>
            <person name="Detter J.C."/>
            <person name="Han C."/>
            <person name="Lapidus A."/>
            <person name="Copeland A."/>
            <person name="Glavina Del Rio T."/>
            <person name="Nolan M."/>
            <person name="Chen F."/>
            <person name="Lucas S."/>
            <person name="Tice H."/>
            <person name="Cheng J.F."/>
            <person name="Bruce D."/>
            <person name="Goodwin L."/>
            <person name="Pitluck S."/>
            <person name="Pati A."/>
            <person name="Mavromatis K."/>
            <person name="Chen A."/>
            <person name="Palaniappan K."/>
            <person name="D'haeseleer P."/>
            <person name="Chain P."/>
            <person name="Bristow J."/>
            <person name="Eisen J.A."/>
            <person name="Markowitz V."/>
            <person name="Hugenholtz P."/>
            <person name="Goker M."/>
            <person name="Pukall R."/>
            <person name="Klenk H.P."/>
            <person name="Kyrpides N.C."/>
        </authorList>
    </citation>
    <scope>NUCLEOTIDE SEQUENCE [LARGE SCALE GENOMIC DNA]</scope>
    <source>
        <strain evidence="4">ATCC 51767 / DSM 10542 / NCFB 3025 / ST-74</strain>
    </source>
</reference>
<dbReference type="KEGG" id="ske:Sked_00990"/>
<sequence length="209" mass="20980">MRTTQRTALSIALLGAGLALVGCSSGDEDAATTDPTSTAATTDEATPTDDATEPAAPETATTEPAEGPEDGGLMDGTQPVDIQSYAGTYLAPTVEGGVALVPDPAANEVPAQWVVTPVEGGGIGYQIVTVAETDGQPTCLTVPFGGDPSTTSCDAADPDQVFVVTPLDSPEQVALTNPAGYLGVDTESGNLAVYDTGDQLSSTFTLVAQ</sequence>
<dbReference type="InterPro" id="IPR035992">
    <property type="entry name" value="Ricin_B-like_lectins"/>
</dbReference>
<keyword evidence="2" id="KW-0732">Signal</keyword>
<dbReference type="Proteomes" id="UP000000322">
    <property type="component" value="Chromosome"/>
</dbReference>
<gene>
    <name evidence="3" type="ordered locus">Sked_00990</name>
</gene>
<feature type="compositionally biased region" description="Low complexity" evidence="1">
    <location>
        <begin position="32"/>
        <end position="45"/>
    </location>
</feature>
<dbReference type="RefSeq" id="WP_012865141.1">
    <property type="nucleotide sequence ID" value="NC_013521.1"/>
</dbReference>
<feature type="signal peptide" evidence="2">
    <location>
        <begin position="1"/>
        <end position="30"/>
    </location>
</feature>
<accession>D1BI98</accession>
<proteinExistence type="predicted"/>
<keyword evidence="4" id="KW-1185">Reference proteome</keyword>
<feature type="chain" id="PRO_5003020507" evidence="2">
    <location>
        <begin position="31"/>
        <end position="209"/>
    </location>
</feature>
<feature type="region of interest" description="Disordered" evidence="1">
    <location>
        <begin position="25"/>
        <end position="79"/>
    </location>
</feature>
<evidence type="ECO:0000256" key="2">
    <source>
        <dbReference type="SAM" id="SignalP"/>
    </source>
</evidence>
<evidence type="ECO:0000256" key="1">
    <source>
        <dbReference type="SAM" id="MobiDB-lite"/>
    </source>
</evidence>
<feature type="compositionally biased region" description="Low complexity" evidence="1">
    <location>
        <begin position="53"/>
        <end position="65"/>
    </location>
</feature>
<dbReference type="EMBL" id="CP001819">
    <property type="protein sequence ID" value="ACZ20072.1"/>
    <property type="molecule type" value="Genomic_DNA"/>
</dbReference>
<name>D1BI98_SANKS</name>
<evidence type="ECO:0000313" key="4">
    <source>
        <dbReference type="Proteomes" id="UP000000322"/>
    </source>
</evidence>
<evidence type="ECO:0000313" key="3">
    <source>
        <dbReference type="EMBL" id="ACZ20072.1"/>
    </source>
</evidence>
<protein>
    <submittedName>
        <fullName evidence="3">Uncharacterized protein</fullName>
    </submittedName>
</protein>
<dbReference type="SUPFAM" id="SSF50370">
    <property type="entry name" value="Ricin B-like lectins"/>
    <property type="match status" value="1"/>
</dbReference>